<evidence type="ECO:0000313" key="4">
    <source>
        <dbReference type="EMBL" id="AZA96898.1"/>
    </source>
</evidence>
<proteinExistence type="predicted"/>
<organism evidence="3 5">
    <name type="scientific">Chryseobacterium shandongense</name>
    <dbReference type="NCBI Taxonomy" id="1493872"/>
    <lineage>
        <taxon>Bacteria</taxon>
        <taxon>Pseudomonadati</taxon>
        <taxon>Bacteroidota</taxon>
        <taxon>Flavobacteriia</taxon>
        <taxon>Flavobacteriales</taxon>
        <taxon>Weeksellaceae</taxon>
        <taxon>Chryseobacterium group</taxon>
        <taxon>Chryseobacterium</taxon>
    </lineage>
</organism>
<dbReference type="InterPro" id="IPR050708">
    <property type="entry name" value="T6SS_VgrG/RHS"/>
</dbReference>
<dbReference type="AlphaFoldDB" id="A0AAD1DNM2"/>
<protein>
    <submittedName>
        <fullName evidence="3">RHS repeat-associated core domain-containing protein</fullName>
    </submittedName>
</protein>
<dbReference type="RefSeq" id="WP_123855206.1">
    <property type="nucleotide sequence ID" value="NZ_CP033912.1"/>
</dbReference>
<keyword evidence="6" id="KW-1185">Reference proteome</keyword>
<accession>A0AAD1DNM2</accession>
<feature type="domain" description="DUF6443" evidence="2">
    <location>
        <begin position="31"/>
        <end position="153"/>
    </location>
</feature>
<dbReference type="PANTHER" id="PTHR32305:SF15">
    <property type="entry name" value="PROTEIN RHSA-RELATED"/>
    <property type="match status" value="1"/>
</dbReference>
<dbReference type="PANTHER" id="PTHR32305">
    <property type="match status" value="1"/>
</dbReference>
<dbReference type="Pfam" id="PF20041">
    <property type="entry name" value="DUF6443"/>
    <property type="match status" value="1"/>
</dbReference>
<dbReference type="InterPro" id="IPR022385">
    <property type="entry name" value="Rhs_assc_core"/>
</dbReference>
<evidence type="ECO:0000256" key="1">
    <source>
        <dbReference type="SAM" id="SignalP"/>
    </source>
</evidence>
<evidence type="ECO:0000259" key="2">
    <source>
        <dbReference type="Pfam" id="PF20041"/>
    </source>
</evidence>
<dbReference type="Proteomes" id="UP000281741">
    <property type="component" value="Chromosome"/>
</dbReference>
<evidence type="ECO:0000313" key="5">
    <source>
        <dbReference type="Proteomes" id="UP000274073"/>
    </source>
</evidence>
<dbReference type="EMBL" id="CP033912">
    <property type="protein sequence ID" value="AZA96898.1"/>
    <property type="molecule type" value="Genomic_DNA"/>
</dbReference>
<dbReference type="EMBL" id="CP033915">
    <property type="protein sequence ID" value="AZA88355.1"/>
    <property type="molecule type" value="Genomic_DNA"/>
</dbReference>
<dbReference type="InterPro" id="IPR045619">
    <property type="entry name" value="DUF6443"/>
</dbReference>
<name>A0AAD1DNM2_9FLAO</name>
<gene>
    <name evidence="3" type="ORF">EG349_17050</name>
    <name evidence="4" type="ORF">EG353_15740</name>
</gene>
<evidence type="ECO:0000313" key="6">
    <source>
        <dbReference type="Proteomes" id="UP000281741"/>
    </source>
</evidence>
<sequence>MKKILIPIGALLLSGLSHAQLSNTENYVYTKTYLDYNGTTATKTSETVQYFDGLGRPKQVVNIKASPTGKDVVTPIVYDGFGRQVRDYLPVPQQSTQNGGIYTQSSSIVDFPVGDPTGVYPNEKAFVHKNLENSPLDRMLSQIQPGAAWQGKPVQFGYDANTTADAVKKYTTVTTWENGATKSVISQSTNYPAAQLYKNTVTDEDGNQTIEFKNGEGQVLLVRKMNGTQSVDTYYVYNEFNQLAYVIPPLASNTITLSLSDLDNLCYQYKYDGRNRLVEKKLPGKGWEFMVYDKADRLVFTQDAMMRPTSKWLFTKYDQFGRVILTGIVQGSADRTPMQDVIGNLVITETRNSGGFIKNDQSIQYTNTYFPYLETVLSVNYYDTYPSYSFNPAFPTSILGEPTLTETPTAEGLSTKSLPVMSLVKNIEDDNWTKNYTYYDKKGRAIGSYSINHLGGRTQTESKLDFAGVVKQSITRHKRLNTDTDKVITENFTYDSQNRLLTHTHQVDNNPMEYLAQNTYNELSQLQTKKVGGTSLGSGLQTVDYQYNIRGWMTKINDPKNLNGKLFGYEIKYNQVEGQQTPDPFDSSLKVLPKYNGNIAEVDWRTNTTSSDYLRRYGYVYDKLNRLSAGFYQREDSPAAQEYFEKMSYDLNGNITNLKRTASLDGNTTAGLIDNLSYVYFNNNNSNRLKTVTDSSTDYRGYPDISGIEIGYDDNGNMTSHQDKGILQINYNLLNLPNYIKFDKLYYTRGVWQNVNIMNYYRADGIKQRKEYRYSENSAYRKKTTDYLDGFQYEEIQNVSPYTLKFAPTTEGYFNFENNKYIYNYVDHLGNVRLSYFQNGSGIEVLEENNYYPFGLKHEGYNALAGNPSYQYKYNGKELQETGMYDYGARFYMPDIGRWGVVDPRVEKTMDVYGYVWNNPIKFIDPDGMEGTSTHTDKFGNVVAVYDDGDLGIYRHEGNSKETKQELNKKYSKNNTSGGGERMGRTLVWNSFTKFDGDRGPVGKINFGSFQARDWLNNFGNEMSEKVETKGNFFSRMDYAWNGGGGDKYDYKTKNGGGLYAGSQIADGVYVSARDVGNFAAGRAAAITGQDKMDFMLNAGGFNLSGNSKMELIFNNSHWKSEAQKKGFPAYGEHFNSNLFQRLGYENVRTAEGIIKKSKIIWGDRK</sequence>
<evidence type="ECO:0000313" key="3">
    <source>
        <dbReference type="EMBL" id="AZA88355.1"/>
    </source>
</evidence>
<reference evidence="5 6" key="1">
    <citation type="submission" date="2018-11" db="EMBL/GenBank/DDBJ databases">
        <title>Proposal to divide the Flavobacteriaceae and reorganize its genera based on Amino Acid Identity values calculated from whole genome sequences.</title>
        <authorList>
            <person name="Nicholson A.C."/>
            <person name="Gulvik C.A."/>
            <person name="Whitney A.M."/>
            <person name="Humrighouse B.W."/>
            <person name="Bell M."/>
            <person name="Holmes B."/>
            <person name="Steigerwalt A.G."/>
            <person name="Villarma A."/>
            <person name="Sheth M."/>
            <person name="Batra D."/>
            <person name="Pryor J."/>
            <person name="Bernardet J.-F."/>
            <person name="Hugo C."/>
            <person name="Kampfer P."/>
            <person name="Newman J."/>
            <person name="McQuiston J.R."/>
        </authorList>
    </citation>
    <scope>NUCLEOTIDE SEQUENCE [LARGE SCALE GENOMIC DNA]</scope>
    <source>
        <strain evidence="3 5">G0207</strain>
        <strain evidence="4 6">H5143</strain>
    </source>
</reference>
<dbReference type="NCBIfam" id="TIGR03696">
    <property type="entry name" value="Rhs_assc_core"/>
    <property type="match status" value="1"/>
</dbReference>
<dbReference type="Proteomes" id="UP000274073">
    <property type="component" value="Chromosome"/>
</dbReference>
<keyword evidence="1" id="KW-0732">Signal</keyword>
<feature type="signal peptide" evidence="1">
    <location>
        <begin position="1"/>
        <end position="19"/>
    </location>
</feature>
<feature type="chain" id="PRO_5041994538" evidence="1">
    <location>
        <begin position="20"/>
        <end position="1166"/>
    </location>
</feature>
<dbReference type="Gene3D" id="2.180.10.10">
    <property type="entry name" value="RHS repeat-associated core"/>
    <property type="match status" value="1"/>
</dbReference>